<feature type="region of interest" description="Disordered" evidence="1">
    <location>
        <begin position="58"/>
        <end position="91"/>
    </location>
</feature>
<organism>
    <name type="scientific">Culex quinquefasciatus</name>
    <name type="common">Southern house mosquito</name>
    <name type="synonym">Culex pungens</name>
    <dbReference type="NCBI Taxonomy" id="7176"/>
    <lineage>
        <taxon>Eukaryota</taxon>
        <taxon>Metazoa</taxon>
        <taxon>Ecdysozoa</taxon>
        <taxon>Arthropoda</taxon>
        <taxon>Hexapoda</taxon>
        <taxon>Insecta</taxon>
        <taxon>Pterygota</taxon>
        <taxon>Neoptera</taxon>
        <taxon>Endopterygota</taxon>
        <taxon>Diptera</taxon>
        <taxon>Nematocera</taxon>
        <taxon>Culicoidea</taxon>
        <taxon>Culicidae</taxon>
        <taxon>Culicinae</taxon>
        <taxon>Culicini</taxon>
        <taxon>Culex</taxon>
        <taxon>Culex</taxon>
    </lineage>
</organism>
<evidence type="ECO:0000313" key="3">
    <source>
        <dbReference type="EnsemblMetazoa" id="CPIJ001160-PA"/>
    </source>
</evidence>
<dbReference type="HOGENOM" id="CLU_2028953_0_0_1"/>
<dbReference type="VEuPathDB" id="VectorBase:CPIJ001160"/>
<reference evidence="2" key="1">
    <citation type="submission" date="2007-03" db="EMBL/GenBank/DDBJ databases">
        <title>Annotation of Culex pipiens quinquefasciatus.</title>
        <authorList>
            <consortium name="The Broad Institute Genome Sequencing Platform"/>
            <person name="Atkinson P.W."/>
            <person name="Hemingway J."/>
            <person name="Christensen B.M."/>
            <person name="Higgs S."/>
            <person name="Kodira C."/>
            <person name="Hannick L."/>
            <person name="Megy K."/>
            <person name="O'Leary S."/>
            <person name="Pearson M."/>
            <person name="Haas B.J."/>
            <person name="Mauceli E."/>
            <person name="Wortman J.R."/>
            <person name="Lee N.H."/>
            <person name="Guigo R."/>
            <person name="Stanke M."/>
            <person name="Alvarado L."/>
            <person name="Amedeo P."/>
            <person name="Antoine C.H."/>
            <person name="Arensburger P."/>
            <person name="Bidwell S.L."/>
            <person name="Crawford M."/>
            <person name="Camaro F."/>
            <person name="Devon K."/>
            <person name="Engels R."/>
            <person name="Hammond M."/>
            <person name="Howarth C."/>
            <person name="Koehrsen M."/>
            <person name="Lawson D."/>
            <person name="Montgomery P."/>
            <person name="Nene V."/>
            <person name="Nusbaum C."/>
            <person name="Puiu D."/>
            <person name="Romero-Severson J."/>
            <person name="Severson D.W."/>
            <person name="Shumway M."/>
            <person name="Sisk P."/>
            <person name="Stolte C."/>
            <person name="Zeng Q."/>
            <person name="Eisenstadt E."/>
            <person name="Fraser-Liggett C."/>
            <person name="Strausberg R."/>
            <person name="Galagan J."/>
            <person name="Birren B."/>
            <person name="Collins F.H."/>
        </authorList>
    </citation>
    <scope>NUCLEOTIDE SEQUENCE [LARGE SCALE GENOMIC DNA]</scope>
    <source>
        <strain evidence="2">JHB</strain>
    </source>
</reference>
<reference evidence="3" key="2">
    <citation type="submission" date="2021-02" db="UniProtKB">
        <authorList>
            <consortium name="EnsemblMetazoa"/>
        </authorList>
    </citation>
    <scope>IDENTIFICATION</scope>
    <source>
        <strain evidence="3">JHB</strain>
    </source>
</reference>
<keyword evidence="4" id="KW-1185">Reference proteome</keyword>
<dbReference type="InParanoid" id="B0W266"/>
<dbReference type="STRING" id="7176.B0W266"/>
<protein>
    <submittedName>
        <fullName evidence="2 3">Abc transporter</fullName>
    </submittedName>
</protein>
<dbReference type="KEGG" id="cqu:CpipJ_CPIJ001160"/>
<sequence length="122" mass="13481">MDILQQEVRGIALTTLSGATLVASSPAGNTTTVDQHAPVYNATTVPLNRKDSRNMEQALRNNSSSNNHVVHNNNNNNTAHYQSHNDIEAHHVRPFQNLPPCEPVDIQFKDVSYCVSMGFRKG</sequence>
<dbReference type="AlphaFoldDB" id="B0W266"/>
<accession>B0W266</accession>
<dbReference type="Proteomes" id="UP000002320">
    <property type="component" value="Unassembled WGS sequence"/>
</dbReference>
<dbReference type="EnsemblMetazoa" id="CPIJ001160-RA">
    <property type="protein sequence ID" value="CPIJ001160-PA"/>
    <property type="gene ID" value="CPIJ001160"/>
</dbReference>
<dbReference type="eggNOG" id="KOG0061">
    <property type="taxonomic scope" value="Eukaryota"/>
</dbReference>
<dbReference type="EMBL" id="DS231825">
    <property type="protein sequence ID" value="EDS28194.1"/>
    <property type="molecule type" value="Genomic_DNA"/>
</dbReference>
<evidence type="ECO:0000256" key="1">
    <source>
        <dbReference type="SAM" id="MobiDB-lite"/>
    </source>
</evidence>
<name>B0W266_CULQU</name>
<gene>
    <name evidence="3" type="primary">6032184</name>
    <name evidence="2" type="ORF">CpipJ_CPIJ001160</name>
</gene>
<dbReference type="VEuPathDB" id="VectorBase:CQUJHB004652"/>
<evidence type="ECO:0000313" key="4">
    <source>
        <dbReference type="Proteomes" id="UP000002320"/>
    </source>
</evidence>
<dbReference type="OrthoDB" id="66620at2759"/>
<evidence type="ECO:0000313" key="2">
    <source>
        <dbReference type="EMBL" id="EDS28194.1"/>
    </source>
</evidence>
<proteinExistence type="predicted"/>
<feature type="compositionally biased region" description="Low complexity" evidence="1">
    <location>
        <begin position="61"/>
        <end position="77"/>
    </location>
</feature>